<evidence type="ECO:0000313" key="2">
    <source>
        <dbReference type="Proteomes" id="UP001322138"/>
    </source>
</evidence>
<keyword evidence="2" id="KW-1185">Reference proteome</keyword>
<comment type="caution">
    <text evidence="1">The sequence shown here is derived from an EMBL/GenBank/DDBJ whole genome shotgun (WGS) entry which is preliminary data.</text>
</comment>
<dbReference type="GeneID" id="87892660"/>
<organism evidence="1 2">
    <name type="scientific">Podospora bellae-mahoneyi</name>
    <dbReference type="NCBI Taxonomy" id="2093777"/>
    <lineage>
        <taxon>Eukaryota</taxon>
        <taxon>Fungi</taxon>
        <taxon>Dikarya</taxon>
        <taxon>Ascomycota</taxon>
        <taxon>Pezizomycotina</taxon>
        <taxon>Sordariomycetes</taxon>
        <taxon>Sordariomycetidae</taxon>
        <taxon>Sordariales</taxon>
        <taxon>Podosporaceae</taxon>
        <taxon>Podospora</taxon>
    </lineage>
</organism>
<dbReference type="EMBL" id="JAFFGZ010000009">
    <property type="protein sequence ID" value="KAK4639879.1"/>
    <property type="molecule type" value="Genomic_DNA"/>
</dbReference>
<dbReference type="SUPFAM" id="SSF56112">
    <property type="entry name" value="Protein kinase-like (PK-like)"/>
    <property type="match status" value="1"/>
</dbReference>
<accession>A0ABR0F9R9</accession>
<proteinExistence type="predicted"/>
<evidence type="ECO:0000313" key="1">
    <source>
        <dbReference type="EMBL" id="KAK4639879.1"/>
    </source>
</evidence>
<name>A0ABR0F9R9_9PEZI</name>
<gene>
    <name evidence="1" type="ORF">QC761_0112840</name>
</gene>
<dbReference type="InterPro" id="IPR011009">
    <property type="entry name" value="Kinase-like_dom_sf"/>
</dbReference>
<reference evidence="1 2" key="1">
    <citation type="journal article" date="2023" name="bioRxiv">
        <title>High-quality genome assemblies of four members of thePodospora anserinaspecies complex.</title>
        <authorList>
            <person name="Ament-Velasquez S.L."/>
            <person name="Vogan A.A."/>
            <person name="Wallerman O."/>
            <person name="Hartmann F."/>
            <person name="Gautier V."/>
            <person name="Silar P."/>
            <person name="Giraud T."/>
            <person name="Johannesson H."/>
        </authorList>
    </citation>
    <scope>NUCLEOTIDE SEQUENCE [LARGE SCALE GENOMIC DNA]</scope>
    <source>
        <strain evidence="1 2">CBS 112042</strain>
    </source>
</reference>
<protein>
    <recommendedName>
        <fullName evidence="3">Protein kinase domain-containing protein</fullName>
    </recommendedName>
</protein>
<dbReference type="PANTHER" id="PTHR34587:SF2">
    <property type="entry name" value="G-PROTEIN COUPLED RECEPTORS FAMILY 1 PROFILE DOMAIN-CONTAINING PROTEIN"/>
    <property type="match status" value="1"/>
</dbReference>
<dbReference type="RefSeq" id="XP_062728855.1">
    <property type="nucleotide sequence ID" value="XM_062873242.1"/>
</dbReference>
<dbReference type="Gene3D" id="1.10.510.10">
    <property type="entry name" value="Transferase(Phosphotransferase) domain 1"/>
    <property type="match status" value="1"/>
</dbReference>
<dbReference type="Proteomes" id="UP001322138">
    <property type="component" value="Unassembled WGS sequence"/>
</dbReference>
<evidence type="ECO:0008006" key="3">
    <source>
        <dbReference type="Google" id="ProtNLM"/>
    </source>
</evidence>
<dbReference type="InterPro" id="IPR053216">
    <property type="entry name" value="Appressorial_penetr-assoc"/>
</dbReference>
<dbReference type="PANTHER" id="PTHR34587">
    <property type="entry name" value="VWFA DOMAIN-CONTAINING PROTEIN"/>
    <property type="match status" value="1"/>
</dbReference>
<sequence>MSAELALAVVSVVDICIKLANKTLRICQAFRTAKKDLCDQVLLLETIWTKLEIQLVFLRGIKDHLTEELAQCHFDLLQRLHGTLLQAVSQLEAAASSIVASTSTGQGHVLTRMLQLDRWRYAVAKRGLDALMTELQCWQSLFDPSWYTIMLIGGKVLDPALQQLGQDRSRQLPHKQSPASPLDHMFALRKAIDYTINTDIRSANSIVMDETGWDFTTATSIPFSSVNVVARPKSQSLYVMEGLGTAPNTNTNTTSDAYQLCRRLQSVDPSIFGLLRCKGLLEIIDDNKTFPPGPQIVYHTPAQADPLKPPTTLRSLLLEQRPVCLSSVIVLAKQLVRSVSFVHTCDLVHKNIRPDNILLFPTALASLRPLELGQAFLVGFSQFRSINMETNRLGDTAWSVHREPKMVKPHTLVIGAFALFGSVKAVTVGSTKHDPKPGPACLSPKAVQSASLYTGLEEGTTGIRPGLSKSDTNPSNFINFCVGQTLTNGRQNSAGSCNGIPMGKIPASSNMITSIITHPQPGDIIPAQKTFNVTIQTRHLRAGFLVNPSVAYYTAPQDLDENGDIIGHCHITIQNIGSLRSVNPPDPTKFAYFKGVDDEGNGKGGLQAEVTGGLLEGVYRVCTIISARNHQPVVMPIAQRGSQDDCTKFVVQKAE</sequence>